<dbReference type="PANTHER" id="PTHR11946:SF109">
    <property type="entry name" value="VALINE--TRNA LIGASE"/>
    <property type="match status" value="1"/>
</dbReference>
<dbReference type="AlphaFoldDB" id="A0A1I8MTA4"/>
<name>A0A1I8MTA4_MUSDO</name>
<dbReference type="PROSITE" id="PS00178">
    <property type="entry name" value="AA_TRNA_LIGASE_I"/>
    <property type="match status" value="1"/>
</dbReference>
<dbReference type="PRINTS" id="PR00986">
    <property type="entry name" value="TRNASYNTHVAL"/>
</dbReference>
<dbReference type="EC" id="6.1.1.9" evidence="2"/>
<evidence type="ECO:0000256" key="3">
    <source>
        <dbReference type="ARBA" id="ARBA00022598"/>
    </source>
</evidence>
<evidence type="ECO:0000259" key="14">
    <source>
        <dbReference type="Pfam" id="PF08264"/>
    </source>
</evidence>
<dbReference type="CDD" id="cd00817">
    <property type="entry name" value="ValRS_core"/>
    <property type="match status" value="1"/>
</dbReference>
<organism evidence="15">
    <name type="scientific">Musca domestica</name>
    <name type="common">House fly</name>
    <dbReference type="NCBI Taxonomy" id="7370"/>
    <lineage>
        <taxon>Eukaryota</taxon>
        <taxon>Metazoa</taxon>
        <taxon>Ecdysozoa</taxon>
        <taxon>Arthropoda</taxon>
        <taxon>Hexapoda</taxon>
        <taxon>Insecta</taxon>
        <taxon>Pterygota</taxon>
        <taxon>Neoptera</taxon>
        <taxon>Endopterygota</taxon>
        <taxon>Diptera</taxon>
        <taxon>Brachycera</taxon>
        <taxon>Muscomorpha</taxon>
        <taxon>Muscoidea</taxon>
        <taxon>Muscidae</taxon>
        <taxon>Musca</taxon>
    </lineage>
</organism>
<dbReference type="RefSeq" id="XP_011295291.2">
    <property type="nucleotide sequence ID" value="XM_011296989.3"/>
</dbReference>
<dbReference type="NCBIfam" id="NF004349">
    <property type="entry name" value="PRK05729.1"/>
    <property type="match status" value="1"/>
</dbReference>
<evidence type="ECO:0000259" key="13">
    <source>
        <dbReference type="Pfam" id="PF00133"/>
    </source>
</evidence>
<dbReference type="Gene3D" id="3.90.740.10">
    <property type="entry name" value="Valyl/Leucyl/Isoleucyl-tRNA synthetase, editing domain"/>
    <property type="match status" value="1"/>
</dbReference>
<evidence type="ECO:0000256" key="2">
    <source>
        <dbReference type="ARBA" id="ARBA00013169"/>
    </source>
</evidence>
<dbReference type="GO" id="GO:0004832">
    <property type="term" value="F:valine-tRNA ligase activity"/>
    <property type="evidence" value="ECO:0007669"/>
    <property type="project" value="UniProtKB-EC"/>
</dbReference>
<dbReference type="InterPro" id="IPR009008">
    <property type="entry name" value="Val/Leu/Ile-tRNA-synth_edit"/>
</dbReference>
<feature type="domain" description="Aminoacyl-tRNA synthetase class Ia" evidence="13">
    <location>
        <begin position="59"/>
        <end position="655"/>
    </location>
</feature>
<keyword evidence="7 11" id="KW-0030">Aminoacyl-tRNA synthetase</keyword>
<dbReference type="InterPro" id="IPR002303">
    <property type="entry name" value="Valyl-tRNA_ligase"/>
</dbReference>
<evidence type="ECO:0000256" key="6">
    <source>
        <dbReference type="ARBA" id="ARBA00022917"/>
    </source>
</evidence>
<feature type="domain" description="Methionyl/Valyl/Leucyl/Isoleucyl-tRNA synthetase anticodon-binding" evidence="14">
    <location>
        <begin position="711"/>
        <end position="845"/>
    </location>
</feature>
<keyword evidence="12" id="KW-0175">Coiled coil</keyword>
<dbReference type="InterPro" id="IPR037118">
    <property type="entry name" value="Val-tRNA_synth_C_sf"/>
</dbReference>
<dbReference type="Gene3D" id="3.40.50.620">
    <property type="entry name" value="HUPs"/>
    <property type="match status" value="2"/>
</dbReference>
<dbReference type="EnsemblMetazoa" id="MDOA008234-RB">
    <property type="protein sequence ID" value="MDOA008234-PB"/>
    <property type="gene ID" value="MDOA008234"/>
</dbReference>
<comment type="catalytic activity">
    <reaction evidence="10">
        <text>tRNA(Val) + L-valine + ATP = L-valyl-tRNA(Val) + AMP + diphosphate</text>
        <dbReference type="Rhea" id="RHEA:10704"/>
        <dbReference type="Rhea" id="RHEA-COMP:9672"/>
        <dbReference type="Rhea" id="RHEA-COMP:9708"/>
        <dbReference type="ChEBI" id="CHEBI:30616"/>
        <dbReference type="ChEBI" id="CHEBI:33019"/>
        <dbReference type="ChEBI" id="CHEBI:57762"/>
        <dbReference type="ChEBI" id="CHEBI:78442"/>
        <dbReference type="ChEBI" id="CHEBI:78537"/>
        <dbReference type="ChEBI" id="CHEBI:456215"/>
        <dbReference type="EC" id="6.1.1.9"/>
    </reaction>
</comment>
<dbReference type="KEGG" id="mde:101888033"/>
<dbReference type="GO" id="GO:0005524">
    <property type="term" value="F:ATP binding"/>
    <property type="evidence" value="ECO:0007669"/>
    <property type="project" value="UniProtKB-KW"/>
</dbReference>
<evidence type="ECO:0000256" key="4">
    <source>
        <dbReference type="ARBA" id="ARBA00022741"/>
    </source>
</evidence>
<dbReference type="VEuPathDB" id="VectorBase:MDOA008234"/>
<evidence type="ECO:0000256" key="10">
    <source>
        <dbReference type="ARBA" id="ARBA00047552"/>
    </source>
</evidence>
<keyword evidence="6 11" id="KW-0648">Protein biosynthesis</keyword>
<dbReference type="PANTHER" id="PTHR11946">
    <property type="entry name" value="VALYL-TRNA SYNTHETASES"/>
    <property type="match status" value="1"/>
</dbReference>
<evidence type="ECO:0000313" key="15">
    <source>
        <dbReference type="EnsemblMetazoa" id="MDOA008234-PB"/>
    </source>
</evidence>
<dbReference type="Gene3D" id="1.10.287.380">
    <property type="entry name" value="Valyl-tRNA synthetase, C-terminal domain"/>
    <property type="match status" value="1"/>
</dbReference>
<evidence type="ECO:0000256" key="11">
    <source>
        <dbReference type="RuleBase" id="RU363035"/>
    </source>
</evidence>
<dbReference type="InterPro" id="IPR002300">
    <property type="entry name" value="aa-tRNA-synth_Ia"/>
</dbReference>
<evidence type="ECO:0000256" key="1">
    <source>
        <dbReference type="ARBA" id="ARBA00005594"/>
    </source>
</evidence>
<evidence type="ECO:0000256" key="8">
    <source>
        <dbReference type="ARBA" id="ARBA00024407"/>
    </source>
</evidence>
<gene>
    <name evidence="15" type="primary">101888033</name>
</gene>
<dbReference type="GO" id="GO:0002161">
    <property type="term" value="F:aminoacyl-tRNA deacylase activity"/>
    <property type="evidence" value="ECO:0007669"/>
    <property type="project" value="InterPro"/>
</dbReference>
<evidence type="ECO:0000256" key="12">
    <source>
        <dbReference type="SAM" id="Coils"/>
    </source>
</evidence>
<dbReference type="CDD" id="cd07962">
    <property type="entry name" value="Anticodon_Ia_Val"/>
    <property type="match status" value="1"/>
</dbReference>
<proteinExistence type="inferred from homology"/>
<comment type="similarity">
    <text evidence="1 11">Belongs to the class-I aminoacyl-tRNA synthetase family.</text>
</comment>
<dbReference type="InterPro" id="IPR013155">
    <property type="entry name" value="M/V/L/I-tRNA-synth_anticd-bd"/>
</dbReference>
<accession>A0A1I8MTA4</accession>
<dbReference type="Pfam" id="PF08264">
    <property type="entry name" value="Anticodon_1"/>
    <property type="match status" value="1"/>
</dbReference>
<sequence>MLKILQISSRRNINLRLRHERLHKYPTFHRGVAQLAPGYQPRDVEKDKLDKKYTSDDMKGKCKPGTFRMLLPPPNVTGSLHLGHALMATIQDVIARQKRQMGYDVLWIPGTDHAGIATQVVVEKKLLKEKGISRHQMGREAFLQEVWKWKQEKGGGIVEDLRKLGCTLTWDREYFTMDERQAYAVNEAFIRLFEEGLIQRKESLVNWSCALESAISDIEVETLDLKGPTELAVPGYDKNITFGRIYDIQYKVMNGSSDEYIKVSTTRPETLLGDVAVAVNPLDERYSKYRDQPEVQLWHPFREEPIPLVFDVTVEPEFGTGAVKITPAHDRADFDVAQRHLLRPIQVFSEKGAIRENFEAFSNMPRFEARDRILQKLAEMQLLGDVRDHAMQLPICSRSKDVIEYMLREQWFLHCQSMADEALAEVLSGRLQIVPPNFEIEWQRWLENCHDWCISRQLWWGHQIPAYKATDTNSGKSIWVAAHNEMEAKIKAQDELQAVDVELKRDSDVLDTWFSSGLLPFSASNWPAEEYKQHYPLDLMETGHDILFFWVARMVMLGVKLTGQSPFKKILLNGIVCDAHGRKMSKSLGNVVTPQQVVQGASLESLKEELKSAHKSGVLSNSEVEKSLKGLQRMFPQGIQECGTDALRFTLCSHNIKSHFINFDVNECHTNKLFLNKIWQAMRFTLGSAERLNMPLHEIETMNQVPLGKWDLWILSRLADTLKTCNESFENYNLHTATGALKGFLYNNLCDVYVETCKRNINSQKSEGYIHCATLATVLSWSLQAMSPFTPFLAEELLKHLPKNIEIDLNKFHNPELEKEIADILDICQQIRQVKSRNTISKKYDPQLYLYGHSEEALEVLQPHLQEIQALTLTNGVHLHGINDKAKEEHNLRVFSTAGHLCSFGISTNDFYKPPKGEKASSVQNLNEQKLQKLQADLKRYQMRMENEGFRKSASQEVQQKHAEKIHQLEIEIEKIKSMAS</sequence>
<protein>
    <recommendedName>
        <fullName evidence="8">Valine--tRNA ligase</fullName>
        <ecNumber evidence="2">6.1.1.9</ecNumber>
    </recommendedName>
    <alternativeName>
        <fullName evidence="9">Valyl-tRNA synthetase</fullName>
    </alternativeName>
</protein>
<dbReference type="GO" id="GO:0006438">
    <property type="term" value="P:valyl-tRNA aminoacylation"/>
    <property type="evidence" value="ECO:0007669"/>
    <property type="project" value="InterPro"/>
</dbReference>
<dbReference type="InterPro" id="IPR009080">
    <property type="entry name" value="tRNAsynth_Ia_anticodon-bd"/>
</dbReference>
<dbReference type="InterPro" id="IPR033705">
    <property type="entry name" value="Anticodon_Ia_Val"/>
</dbReference>
<keyword evidence="4 11" id="KW-0547">Nucleotide-binding</keyword>
<dbReference type="Pfam" id="PF00133">
    <property type="entry name" value="tRNA-synt_1"/>
    <property type="match status" value="1"/>
</dbReference>
<dbReference type="OrthoDB" id="629407at2759"/>
<dbReference type="Gene3D" id="1.10.730.10">
    <property type="entry name" value="Isoleucyl-tRNA Synthetase, Domain 1"/>
    <property type="match status" value="1"/>
</dbReference>
<dbReference type="SUPFAM" id="SSF47323">
    <property type="entry name" value="Anticodon-binding domain of a subclass of class I aminoacyl-tRNA synthetases"/>
    <property type="match status" value="1"/>
</dbReference>
<keyword evidence="3 11" id="KW-0436">Ligase</keyword>
<dbReference type="GO" id="GO:0005829">
    <property type="term" value="C:cytosol"/>
    <property type="evidence" value="ECO:0007669"/>
    <property type="project" value="TreeGrafter"/>
</dbReference>
<dbReference type="InterPro" id="IPR001412">
    <property type="entry name" value="aa-tRNA-synth_I_CS"/>
</dbReference>
<dbReference type="STRING" id="7370.A0A1I8MTA4"/>
<dbReference type="SUPFAM" id="SSF50677">
    <property type="entry name" value="ValRS/IleRS/LeuRS editing domain"/>
    <property type="match status" value="1"/>
</dbReference>
<dbReference type="SUPFAM" id="SSF52374">
    <property type="entry name" value="Nucleotidylyl transferase"/>
    <property type="match status" value="1"/>
</dbReference>
<dbReference type="FunFam" id="3.40.50.620:FF:000020">
    <property type="entry name" value="Valine--tRNA ligase, mitochondrial"/>
    <property type="match status" value="1"/>
</dbReference>
<evidence type="ECO:0000256" key="5">
    <source>
        <dbReference type="ARBA" id="ARBA00022840"/>
    </source>
</evidence>
<feature type="coiled-coil region" evidence="12">
    <location>
        <begin position="924"/>
        <end position="979"/>
    </location>
</feature>
<dbReference type="NCBIfam" id="TIGR00422">
    <property type="entry name" value="valS"/>
    <property type="match status" value="1"/>
</dbReference>
<reference evidence="15" key="1">
    <citation type="submission" date="2020-05" db="UniProtKB">
        <authorList>
            <consortium name="EnsemblMetazoa"/>
        </authorList>
    </citation>
    <scope>IDENTIFICATION</scope>
    <source>
        <strain evidence="15">Aabys</strain>
    </source>
</reference>
<dbReference type="InterPro" id="IPR014729">
    <property type="entry name" value="Rossmann-like_a/b/a_fold"/>
</dbReference>
<evidence type="ECO:0000256" key="7">
    <source>
        <dbReference type="ARBA" id="ARBA00023146"/>
    </source>
</evidence>
<evidence type="ECO:0000256" key="9">
    <source>
        <dbReference type="ARBA" id="ARBA00029936"/>
    </source>
</evidence>
<dbReference type="VEuPathDB" id="VectorBase:MDOMA2_012048"/>
<keyword evidence="5 11" id="KW-0067">ATP-binding</keyword>